<proteinExistence type="predicted"/>
<feature type="region of interest" description="Disordered" evidence="1">
    <location>
        <begin position="123"/>
        <end position="145"/>
    </location>
</feature>
<protein>
    <submittedName>
        <fullName evidence="2">Uncharacterized protein</fullName>
    </submittedName>
</protein>
<dbReference type="AlphaFoldDB" id="A0A7R9ASS1"/>
<gene>
    <name evidence="2" type="ORF">TSIB3V08_LOCUS3684</name>
</gene>
<dbReference type="EMBL" id="OC001246">
    <property type="protein sequence ID" value="CAD7259479.1"/>
    <property type="molecule type" value="Genomic_DNA"/>
</dbReference>
<evidence type="ECO:0000256" key="1">
    <source>
        <dbReference type="SAM" id="MobiDB-lite"/>
    </source>
</evidence>
<name>A0A7R9ASS1_TIMSH</name>
<organism evidence="2">
    <name type="scientific">Timema shepardi</name>
    <name type="common">Walking stick</name>
    <dbReference type="NCBI Taxonomy" id="629360"/>
    <lineage>
        <taxon>Eukaryota</taxon>
        <taxon>Metazoa</taxon>
        <taxon>Ecdysozoa</taxon>
        <taxon>Arthropoda</taxon>
        <taxon>Hexapoda</taxon>
        <taxon>Insecta</taxon>
        <taxon>Pterygota</taxon>
        <taxon>Neoptera</taxon>
        <taxon>Polyneoptera</taxon>
        <taxon>Phasmatodea</taxon>
        <taxon>Timematodea</taxon>
        <taxon>Timematoidea</taxon>
        <taxon>Timematidae</taxon>
        <taxon>Timema</taxon>
    </lineage>
</organism>
<reference evidence="2" key="1">
    <citation type="submission" date="2020-11" db="EMBL/GenBank/DDBJ databases">
        <authorList>
            <person name="Tran Van P."/>
        </authorList>
    </citation>
    <scope>NUCLEOTIDE SEQUENCE</scope>
</reference>
<accession>A0A7R9ASS1</accession>
<evidence type="ECO:0000313" key="2">
    <source>
        <dbReference type="EMBL" id="CAD7259479.1"/>
    </source>
</evidence>
<sequence>MLKFPKNNSKSPNVLHLANHRYKKSNKDKLTKEYLLVRTQPAHIDCLIFLGEAQLEVNDGSGTLALVGRRKHPVTGLQGRLSPHMPTSTLRHFEMGRWRHQHAWWTILIIRQVSATSSSAIFSSGTAHRRMKGERGEAGDISENT</sequence>